<accession>A0A8H4VKZ4</accession>
<dbReference type="Pfam" id="PF13600">
    <property type="entry name" value="DUF4140"/>
    <property type="match status" value="1"/>
</dbReference>
<evidence type="ECO:0000313" key="3">
    <source>
        <dbReference type="EMBL" id="KAF4613738.1"/>
    </source>
</evidence>
<gene>
    <name evidence="3" type="ORF">D9613_008107</name>
</gene>
<proteinExistence type="predicted"/>
<evidence type="ECO:0008006" key="5">
    <source>
        <dbReference type="Google" id="ProtNLM"/>
    </source>
</evidence>
<evidence type="ECO:0000259" key="1">
    <source>
        <dbReference type="Pfam" id="PF13598"/>
    </source>
</evidence>
<dbReference type="InterPro" id="IPR037291">
    <property type="entry name" value="DUF4139"/>
</dbReference>
<evidence type="ECO:0000313" key="4">
    <source>
        <dbReference type="Proteomes" id="UP000521872"/>
    </source>
</evidence>
<comment type="caution">
    <text evidence="3">The sequence shown here is derived from an EMBL/GenBank/DDBJ whole genome shotgun (WGS) entry which is preliminary data.</text>
</comment>
<name>A0A8H4VKZ4_9AGAR</name>
<dbReference type="InterPro" id="IPR025554">
    <property type="entry name" value="DUF4140"/>
</dbReference>
<keyword evidence="4" id="KW-1185">Reference proteome</keyword>
<reference evidence="3 4" key="1">
    <citation type="submission" date="2019-12" db="EMBL/GenBank/DDBJ databases">
        <authorList>
            <person name="Floudas D."/>
            <person name="Bentzer J."/>
            <person name="Ahren D."/>
            <person name="Johansson T."/>
            <person name="Persson P."/>
            <person name="Tunlid A."/>
        </authorList>
    </citation>
    <scope>NUCLEOTIDE SEQUENCE [LARGE SCALE GENOMIC DNA]</scope>
    <source>
        <strain evidence="3 4">CBS 102.39</strain>
    </source>
</reference>
<evidence type="ECO:0000259" key="2">
    <source>
        <dbReference type="Pfam" id="PF13600"/>
    </source>
</evidence>
<dbReference type="PANTHER" id="PTHR31005:SF8">
    <property type="entry name" value="DUF4139 DOMAIN-CONTAINING PROTEIN"/>
    <property type="match status" value="1"/>
</dbReference>
<sequence>MAPISNFVASEHNIKSVTVFKSSRAEIVRTFPVQLEKGQNKVKIEGLSSSIDTHSIRVSGLGNARLFDVVCTLEKSNKDSTAFTTTDGASEVVRALMVKKKALESERAIRENESQLLLKYAQSLSGEHVTPVQMSQFLESYVTQGRKTVEAITTLNEQIVQVDRQIDEEKEKTSSKKGSNRGRVDVVLFAEEEAAVDLKLTYLVDNAQWKPTYELHASSENGKPSKSVTLRYRARVMQQTGEDWNNTSLMLSSVTSDMVVEQIPQLRQRKIQPKIRRGGLFGPSTQPVSSLFGPPPPGPSVFSSAPAVATTSLFGASNPGFAPPQQAFGGGGAQGRGGFGATAGVATFGQPQQQQQQGQEPNQFVQTATAAPVVEDDVGLDFEAVDTVSPITENKTIVSETPVAVSFAVQGESTIPSDGIDHQVSVAELPFSAKISYITIPRIDPRVFLQCEVTNGSEYRLLPGPVTVILDDSYVSKTQITKDISTGETFECTLGADEATKVTYSRTSKTVKSDGGAFSENTNTTTYNTKITVYNKHQFAINDLIIRDAVPTCDDKRAKIVLQKPVGLADAKDGQVVDLKNQGLKVQWQPLVDGKGGYKEGKFEWKWNVNTGAKVVVEAEWDVKSTGDTEWIEGF</sequence>
<dbReference type="AlphaFoldDB" id="A0A8H4VKZ4"/>
<dbReference type="PANTHER" id="PTHR31005">
    <property type="entry name" value="DUF4139 DOMAIN-CONTAINING PROTEIN"/>
    <property type="match status" value="1"/>
</dbReference>
<feature type="domain" description="DUF4140" evidence="2">
    <location>
        <begin position="17"/>
        <end position="116"/>
    </location>
</feature>
<dbReference type="NCBIfam" id="TIGR02231">
    <property type="entry name" value="mucoidy inhibitor MuiA family protein"/>
    <property type="match status" value="2"/>
</dbReference>
<protein>
    <recommendedName>
        <fullName evidence="5">Protein F37C4.5</fullName>
    </recommendedName>
</protein>
<dbReference type="Pfam" id="PF13598">
    <property type="entry name" value="DUF4139"/>
    <property type="match status" value="1"/>
</dbReference>
<dbReference type="Proteomes" id="UP000521872">
    <property type="component" value="Unassembled WGS sequence"/>
</dbReference>
<dbReference type="EMBL" id="JAACJL010000045">
    <property type="protein sequence ID" value="KAF4613738.1"/>
    <property type="molecule type" value="Genomic_DNA"/>
</dbReference>
<dbReference type="InterPro" id="IPR011935">
    <property type="entry name" value="CHP02231"/>
</dbReference>
<organism evidence="3 4">
    <name type="scientific">Agrocybe pediades</name>
    <dbReference type="NCBI Taxonomy" id="84607"/>
    <lineage>
        <taxon>Eukaryota</taxon>
        <taxon>Fungi</taxon>
        <taxon>Dikarya</taxon>
        <taxon>Basidiomycota</taxon>
        <taxon>Agaricomycotina</taxon>
        <taxon>Agaricomycetes</taxon>
        <taxon>Agaricomycetidae</taxon>
        <taxon>Agaricales</taxon>
        <taxon>Agaricineae</taxon>
        <taxon>Strophariaceae</taxon>
        <taxon>Agrocybe</taxon>
    </lineage>
</organism>
<feature type="domain" description="DUF4139" evidence="1">
    <location>
        <begin position="198"/>
        <end position="624"/>
    </location>
</feature>